<feature type="compositionally biased region" description="Basic and acidic residues" evidence="1">
    <location>
        <begin position="10"/>
        <end position="27"/>
    </location>
</feature>
<protein>
    <submittedName>
        <fullName evidence="3">Uncharacterized protein</fullName>
    </submittedName>
</protein>
<proteinExistence type="predicted"/>
<dbReference type="AlphaFoldDB" id="A0A1Y2MCB4"/>
<gene>
    <name evidence="3" type="ORF">B5807_00692</name>
</gene>
<evidence type="ECO:0000313" key="3">
    <source>
        <dbReference type="EMBL" id="OSS53429.1"/>
    </source>
</evidence>
<dbReference type="Proteomes" id="UP000193240">
    <property type="component" value="Unassembled WGS sequence"/>
</dbReference>
<name>A0A1Y2MCB4_EPING</name>
<evidence type="ECO:0000256" key="1">
    <source>
        <dbReference type="SAM" id="MobiDB-lite"/>
    </source>
</evidence>
<evidence type="ECO:0000256" key="2">
    <source>
        <dbReference type="SAM" id="Phobius"/>
    </source>
</evidence>
<keyword evidence="2" id="KW-0472">Membrane</keyword>
<feature type="region of interest" description="Disordered" evidence="1">
    <location>
        <begin position="1"/>
        <end position="27"/>
    </location>
</feature>
<dbReference type="OMA" id="ARTICIR"/>
<feature type="transmembrane region" description="Helical" evidence="2">
    <location>
        <begin position="50"/>
        <end position="77"/>
    </location>
</feature>
<reference evidence="3 4" key="1">
    <citation type="journal article" date="2017" name="Genome Announc.">
        <title>Genome sequence of the saprophytic ascomycete Epicoccum nigrum ICMP 19927 strain isolated from New Zealand.</title>
        <authorList>
            <person name="Fokin M."/>
            <person name="Fleetwood D."/>
            <person name="Weir B.S."/>
            <person name="Villas-Boas S.G."/>
        </authorList>
    </citation>
    <scope>NUCLEOTIDE SEQUENCE [LARGE SCALE GENOMIC DNA]</scope>
    <source>
        <strain evidence="3 4">ICMP 19927</strain>
    </source>
</reference>
<dbReference type="EMBL" id="KZ107838">
    <property type="protein sequence ID" value="OSS53429.1"/>
    <property type="molecule type" value="Genomic_DNA"/>
</dbReference>
<feature type="transmembrane region" description="Helical" evidence="2">
    <location>
        <begin position="165"/>
        <end position="183"/>
    </location>
</feature>
<keyword evidence="4" id="KW-1185">Reference proteome</keyword>
<feature type="transmembrane region" description="Helical" evidence="2">
    <location>
        <begin position="98"/>
        <end position="125"/>
    </location>
</feature>
<sequence length="727" mass="80033">MASRYSVLQDSEHADGDARQSVTKHTDKTESYIGESWALSDRRPVNVRRIGVLPCTLVVLGSFGTAAFVSYIVFLWFTAQQNALWRQIALKGWMTRSIAVAAVVLRTSITAQAGIATSMLAALALESSSGVLFPDLASLTLIRASAAGPHAILARLRLGRNQIRWWIIASAMVLLITTTSLQFTSTMLLADVQGAFIAQNIAPYTYGYSNFSASSDSKWHIGPRPWPLFAEYSFRRAVNSTVGFSDTGITLRALLPISDSGVRSSIHTYEGPAPVIDVRTVCTRPEITNISLSMDYPPILRGIVSIPEDLRSGLSRLDTIRSGPQLVAQKPGLFACQISAGVNKYQLSDWNLTICNLDRSSSGSIGTLLPHFQESTDPSPPTTSAFLLSNSSGDSSFLSGFNGTMKITPHEQDNRTLEWLDISPDLTTAEQTNPRLSLSLCFPSFIAWPFNIKATTRDPLEEPIYSYDVDRNQVRFDQLRKQLSRSDILANLEERKVLSLANDSLANGPGSGTSSFLAGDFFKQISTIEQYNGHQTIHLLQKSDPFYAHADRSIGGLGQQILQEGGSVAEAMQSMLMGLVFAAYQEYYFYDVPGSDLSSEIAFRRNFVPVQVPGGTGTAAIYPAGATRSYMYVMLCILVHHLVISFVVMAFISETKNTLLWENWHTIAQVVGAVTEPYLHQATQMRDAEVEQRMREDGVFEQLVAIEADETGTRAVSRVMKRRSHKS</sequence>
<feature type="transmembrane region" description="Helical" evidence="2">
    <location>
        <begin position="630"/>
        <end position="652"/>
    </location>
</feature>
<organism evidence="3 4">
    <name type="scientific">Epicoccum nigrum</name>
    <name type="common">Soil fungus</name>
    <name type="synonym">Epicoccum purpurascens</name>
    <dbReference type="NCBI Taxonomy" id="105696"/>
    <lineage>
        <taxon>Eukaryota</taxon>
        <taxon>Fungi</taxon>
        <taxon>Dikarya</taxon>
        <taxon>Ascomycota</taxon>
        <taxon>Pezizomycotina</taxon>
        <taxon>Dothideomycetes</taxon>
        <taxon>Pleosporomycetidae</taxon>
        <taxon>Pleosporales</taxon>
        <taxon>Pleosporineae</taxon>
        <taxon>Didymellaceae</taxon>
        <taxon>Epicoccum</taxon>
    </lineage>
</organism>
<accession>A0A1Y2MCB4</accession>
<keyword evidence="2" id="KW-1133">Transmembrane helix</keyword>
<keyword evidence="2" id="KW-0812">Transmembrane</keyword>
<evidence type="ECO:0000313" key="4">
    <source>
        <dbReference type="Proteomes" id="UP000193240"/>
    </source>
</evidence>
<dbReference type="InParanoid" id="A0A1Y2MCB4"/>